<proteinExistence type="predicted"/>
<evidence type="ECO:0000313" key="1">
    <source>
        <dbReference type="EMBL" id="MDS1821369.1"/>
    </source>
</evidence>
<evidence type="ECO:0000313" key="2">
    <source>
        <dbReference type="Proteomes" id="UP001253193"/>
    </source>
</evidence>
<dbReference type="RefSeq" id="WP_311020252.1">
    <property type="nucleotide sequence ID" value="NZ_JAUHGG010000003.1"/>
</dbReference>
<dbReference type="EMBL" id="JAUHGG010000003">
    <property type="protein sequence ID" value="MDS1821369.1"/>
    <property type="molecule type" value="Genomic_DNA"/>
</dbReference>
<reference evidence="1" key="1">
    <citation type="submission" date="2023-06" db="EMBL/GenBank/DDBJ databases">
        <title>Genomic Diversity of Vibrio spp. and Metagenomic Analysis of Pathogens in Florida Gulf Coastal Waters Following Hurricane Ian.</title>
        <authorList>
            <person name="Brumfield K.D."/>
        </authorList>
    </citation>
    <scope>NUCLEOTIDE SEQUENCE</scope>
    <source>
        <strain evidence="1">WBS2B-138</strain>
    </source>
</reference>
<name>A0AAW8Q197_VIBPH</name>
<protein>
    <submittedName>
        <fullName evidence="1">Uncharacterized protein</fullName>
    </submittedName>
</protein>
<accession>A0AAW8Q197</accession>
<comment type="caution">
    <text evidence="1">The sequence shown here is derived from an EMBL/GenBank/DDBJ whole genome shotgun (WGS) entry which is preliminary data.</text>
</comment>
<organism evidence="1 2">
    <name type="scientific">Vibrio parahaemolyticus</name>
    <dbReference type="NCBI Taxonomy" id="670"/>
    <lineage>
        <taxon>Bacteria</taxon>
        <taxon>Pseudomonadati</taxon>
        <taxon>Pseudomonadota</taxon>
        <taxon>Gammaproteobacteria</taxon>
        <taxon>Vibrionales</taxon>
        <taxon>Vibrionaceae</taxon>
        <taxon>Vibrio</taxon>
    </lineage>
</organism>
<dbReference type="AlphaFoldDB" id="A0AAW8Q197"/>
<dbReference type="Proteomes" id="UP001253193">
    <property type="component" value="Unassembled WGS sequence"/>
</dbReference>
<sequence>MKTPIQAAELLNNPKDYIPTKSEILIVVFDPQYKSTTTYSCIEKVDRQFSQTEQDARIKAEKIGAQFYFYGEYPESVQQQIRQAVSESNRVEKLTSLVEDTEVLDSGAIIWKTSKNCVPMDYFRDLNVLPPAAQKETISAQDKAAIQAYIQSQSNRTPEQIAEDEASMRAAFGKGTTVVNVFTGKKTKL</sequence>
<gene>
    <name evidence="1" type="ORF">QX249_11925</name>
</gene>